<dbReference type="GO" id="GO:0006654">
    <property type="term" value="P:phosphatidic acid biosynthetic process"/>
    <property type="evidence" value="ECO:0007669"/>
    <property type="project" value="TreeGrafter"/>
</dbReference>
<proteinExistence type="predicted"/>
<dbReference type="Proteomes" id="UP000285575">
    <property type="component" value="Unassembled WGS sequence"/>
</dbReference>
<keyword evidence="3" id="KW-0012">Acyltransferase</keyword>
<comment type="pathway">
    <text evidence="1">Lipid metabolism.</text>
</comment>
<dbReference type="InterPro" id="IPR002123">
    <property type="entry name" value="Plipid/glycerol_acylTrfase"/>
</dbReference>
<evidence type="ECO:0000256" key="2">
    <source>
        <dbReference type="ARBA" id="ARBA00022679"/>
    </source>
</evidence>
<feature type="compositionally biased region" description="Low complexity" evidence="4">
    <location>
        <begin position="1"/>
        <end position="19"/>
    </location>
</feature>
<keyword evidence="7" id="KW-1185">Reference proteome</keyword>
<dbReference type="PANTHER" id="PTHR10434:SF9">
    <property type="entry name" value="PHOSPHOLIPID_GLYCEROL ACYLTRANSFERASE DOMAIN-CONTAINING PROTEIN"/>
    <property type="match status" value="1"/>
</dbReference>
<dbReference type="EMBL" id="SACR01000005">
    <property type="protein sequence ID" value="RVU44493.1"/>
    <property type="molecule type" value="Genomic_DNA"/>
</dbReference>
<dbReference type="GO" id="GO:0003841">
    <property type="term" value="F:1-acylglycerol-3-phosphate O-acyltransferase activity"/>
    <property type="evidence" value="ECO:0007669"/>
    <property type="project" value="TreeGrafter"/>
</dbReference>
<evidence type="ECO:0000313" key="6">
    <source>
        <dbReference type="EMBL" id="RVU44493.1"/>
    </source>
</evidence>
<dbReference type="SMART" id="SM00563">
    <property type="entry name" value="PlsC"/>
    <property type="match status" value="1"/>
</dbReference>
<reference evidence="6 7" key="1">
    <citation type="submission" date="2019-01" db="EMBL/GenBank/DDBJ databases">
        <authorList>
            <person name="Chen W.-M."/>
        </authorList>
    </citation>
    <scope>NUCLEOTIDE SEQUENCE [LARGE SCALE GENOMIC DNA]</scope>
    <source>
        <strain evidence="6 7">KYPY4</strain>
    </source>
</reference>
<feature type="domain" description="Phospholipid/glycerol acyltransferase" evidence="5">
    <location>
        <begin position="73"/>
        <end position="190"/>
    </location>
</feature>
<gene>
    <name evidence="6" type="ORF">EOE66_17680</name>
</gene>
<feature type="region of interest" description="Disordered" evidence="4">
    <location>
        <begin position="1"/>
        <end position="26"/>
    </location>
</feature>
<evidence type="ECO:0000313" key="7">
    <source>
        <dbReference type="Proteomes" id="UP000285575"/>
    </source>
</evidence>
<protein>
    <recommendedName>
        <fullName evidence="5">Phospholipid/glycerol acyltransferase domain-containing protein</fullName>
    </recommendedName>
</protein>
<keyword evidence="2" id="KW-0808">Transferase</keyword>
<dbReference type="Pfam" id="PF01553">
    <property type="entry name" value="Acyltransferase"/>
    <property type="match status" value="1"/>
</dbReference>
<evidence type="ECO:0000256" key="1">
    <source>
        <dbReference type="ARBA" id="ARBA00005189"/>
    </source>
</evidence>
<evidence type="ECO:0000259" key="5">
    <source>
        <dbReference type="SMART" id="SM00563"/>
    </source>
</evidence>
<comment type="caution">
    <text evidence="6">The sequence shown here is derived from an EMBL/GenBank/DDBJ whole genome shotgun (WGS) entry which is preliminary data.</text>
</comment>
<name>A0A437RCQ1_9BURK</name>
<dbReference type="AlphaFoldDB" id="A0A437RCQ1"/>
<sequence>MVRSGATTSATAPSATEPARLSDTLATVPSPSGLPQELRQRPVQLQGSALARWLLRLGRWQVHFDGLPAAQGVLIVYPHTSNWDFVVGLLAKWAVGIRVSFWGKDTLFRVPLFGRWVRYLGGVPVLRDRPHGQVGQMVQALAQARAEGRFMWLALAPEGTRARTEGWRTGFYRVTTQAAVPLGLIRLDYAQRKITFDSYWRCSGVLATDFELFARRLSSGRGLRREQASPVRPLSPPNENRP</sequence>
<evidence type="ECO:0000256" key="3">
    <source>
        <dbReference type="ARBA" id="ARBA00023315"/>
    </source>
</evidence>
<organism evidence="6 7">
    <name type="scientific">Rubrivivax rivuli</name>
    <dbReference type="NCBI Taxonomy" id="1862385"/>
    <lineage>
        <taxon>Bacteria</taxon>
        <taxon>Pseudomonadati</taxon>
        <taxon>Pseudomonadota</taxon>
        <taxon>Betaproteobacteria</taxon>
        <taxon>Burkholderiales</taxon>
        <taxon>Sphaerotilaceae</taxon>
        <taxon>Rubrivivax</taxon>
    </lineage>
</organism>
<evidence type="ECO:0000256" key="4">
    <source>
        <dbReference type="SAM" id="MobiDB-lite"/>
    </source>
</evidence>
<dbReference type="PANTHER" id="PTHR10434">
    <property type="entry name" value="1-ACYL-SN-GLYCEROL-3-PHOSPHATE ACYLTRANSFERASE"/>
    <property type="match status" value="1"/>
</dbReference>
<accession>A0A437RCQ1</accession>
<dbReference type="OrthoDB" id="9796839at2"/>
<dbReference type="SUPFAM" id="SSF69593">
    <property type="entry name" value="Glycerol-3-phosphate (1)-acyltransferase"/>
    <property type="match status" value="1"/>
</dbReference>